<name>A0A839F2H9_9GAMM</name>
<proteinExistence type="predicted"/>
<feature type="signal peptide" evidence="1">
    <location>
        <begin position="1"/>
        <end position="32"/>
    </location>
</feature>
<feature type="chain" id="PRO_5032612626" evidence="1">
    <location>
        <begin position="33"/>
        <end position="292"/>
    </location>
</feature>
<gene>
    <name evidence="2" type="ORF">FHW12_000695</name>
</gene>
<dbReference type="Proteomes" id="UP000550401">
    <property type="component" value="Unassembled WGS sequence"/>
</dbReference>
<evidence type="ECO:0000313" key="3">
    <source>
        <dbReference type="Proteomes" id="UP000550401"/>
    </source>
</evidence>
<dbReference type="Pfam" id="PF20396">
    <property type="entry name" value="DUF6689"/>
    <property type="match status" value="1"/>
</dbReference>
<dbReference type="AlphaFoldDB" id="A0A839F2H9"/>
<comment type="caution">
    <text evidence="2">The sequence shown here is derived from an EMBL/GenBank/DDBJ whole genome shotgun (WGS) entry which is preliminary data.</text>
</comment>
<keyword evidence="1" id="KW-0732">Signal</keyword>
<organism evidence="2 3">
    <name type="scientific">Dokdonella fugitiva</name>
    <dbReference type="NCBI Taxonomy" id="328517"/>
    <lineage>
        <taxon>Bacteria</taxon>
        <taxon>Pseudomonadati</taxon>
        <taxon>Pseudomonadota</taxon>
        <taxon>Gammaproteobacteria</taxon>
        <taxon>Lysobacterales</taxon>
        <taxon>Rhodanobacteraceae</taxon>
        <taxon>Dokdonella</taxon>
    </lineage>
</organism>
<evidence type="ECO:0000256" key="1">
    <source>
        <dbReference type="SAM" id="SignalP"/>
    </source>
</evidence>
<evidence type="ECO:0000313" key="2">
    <source>
        <dbReference type="EMBL" id="MBA8886504.1"/>
    </source>
</evidence>
<protein>
    <submittedName>
        <fullName evidence="2">Uncharacterized protein</fullName>
    </submittedName>
</protein>
<dbReference type="InterPro" id="IPR046511">
    <property type="entry name" value="DUF6689"/>
</dbReference>
<dbReference type="EMBL" id="JACGXL010000001">
    <property type="protein sequence ID" value="MBA8886504.1"/>
    <property type="molecule type" value="Genomic_DNA"/>
</dbReference>
<sequence length="292" mass="30352">MDIIRTLAARFPRFARTACACALAVGATSAHAGSVVVTIIDGRKAHADISLPAPGGGSYTAEFEIEFENPQNLTVACLGLDADVLDAGEIADVESRMPAVGNQVVDTAFPVRVTVEPPSGCGLQFDDEVHVEYHTVDLAYAPFSPYRLMKAPVGLAFHDVTGAVASGSVRARGSGGSFSEFVIVKTLVQDYAGDAGDGYDALEARLDDPAIGLSAQLTLQADLAVSRAAFDAANYAQAIAHLDDLDLHCAALGGPALPNVWRSARDLANAEGELVTLSGNVKFALGRLDGVP</sequence>
<accession>A0A839F2H9</accession>
<dbReference type="RefSeq" id="WP_182529581.1">
    <property type="nucleotide sequence ID" value="NZ_JACGXL010000001.1"/>
</dbReference>
<reference evidence="2 3" key="1">
    <citation type="submission" date="2020-07" db="EMBL/GenBank/DDBJ databases">
        <title>Genomic Encyclopedia of Type Strains, Phase IV (KMG-V): Genome sequencing to study the core and pangenomes of soil and plant-associated prokaryotes.</title>
        <authorList>
            <person name="Whitman W."/>
        </authorList>
    </citation>
    <scope>NUCLEOTIDE SEQUENCE [LARGE SCALE GENOMIC DNA]</scope>
    <source>
        <strain evidence="2 3">RH2WT43</strain>
    </source>
</reference>
<keyword evidence="3" id="KW-1185">Reference proteome</keyword>